<organism evidence="2 3">
    <name type="scientific">Marseilla massiliensis</name>
    <dbReference type="NCBI Taxonomy" id="1841864"/>
    <lineage>
        <taxon>Bacteria</taxon>
        <taxon>Pseudomonadati</taxon>
        <taxon>Bacteroidota</taxon>
        <taxon>Bacteroidia</taxon>
        <taxon>Bacteroidales</taxon>
        <taxon>Prevotellaceae</taxon>
        <taxon>Marseilla</taxon>
    </lineage>
</organism>
<protein>
    <submittedName>
        <fullName evidence="2">Uncharacterized protein</fullName>
    </submittedName>
</protein>
<sequence length="278" mass="30323">MNRILMAAAMALMVGGTAGAATDRYREALKQVLFADSASMAIRKSQMKMFVAGALSRSRHGVSSEEALRLEKSLDRYIATQYGDDMVDMALPCFRENVSEQQLVGLAGLLARPDIRQANAHISSLYADIVKDIMPTMSSAFGALKDGRQPTLPSVAECTEAYKEKFEAYWQASGTEQLMTSAVDNVLAKVGVGVDEDKVKTVLGFVTGMTKALMLNRFVGSVSESELDCVILLMRSDSYRAQLKAASCMASDPMKLIKDMEKAFVDWAKANGESFDLH</sequence>
<dbReference type="RefSeq" id="WP_205111026.1">
    <property type="nucleotide sequence ID" value="NZ_JACJJL010000023.1"/>
</dbReference>
<reference evidence="2 3" key="1">
    <citation type="journal article" date="2021" name="Sci. Rep.">
        <title>The distribution of antibiotic resistance genes in chicken gut microbiota commensals.</title>
        <authorList>
            <person name="Juricova H."/>
            <person name="Matiasovicova J."/>
            <person name="Kubasova T."/>
            <person name="Cejkova D."/>
            <person name="Rychlik I."/>
        </authorList>
    </citation>
    <scope>NUCLEOTIDE SEQUENCE [LARGE SCALE GENOMIC DNA]</scope>
    <source>
        <strain evidence="2 3">An819</strain>
    </source>
</reference>
<gene>
    <name evidence="2" type="ORF">H6B30_12385</name>
</gene>
<keyword evidence="3" id="KW-1185">Reference proteome</keyword>
<evidence type="ECO:0000313" key="3">
    <source>
        <dbReference type="Proteomes" id="UP000764045"/>
    </source>
</evidence>
<dbReference type="AlphaFoldDB" id="A0A938WNM5"/>
<keyword evidence="1" id="KW-0732">Signal</keyword>
<name>A0A938WNM5_9BACT</name>
<accession>A0A938WNM5</accession>
<dbReference type="EMBL" id="JACJJL010000023">
    <property type="protein sequence ID" value="MBM6662539.1"/>
    <property type="molecule type" value="Genomic_DNA"/>
</dbReference>
<dbReference type="Proteomes" id="UP000764045">
    <property type="component" value="Unassembled WGS sequence"/>
</dbReference>
<comment type="caution">
    <text evidence="2">The sequence shown here is derived from an EMBL/GenBank/DDBJ whole genome shotgun (WGS) entry which is preliminary data.</text>
</comment>
<proteinExistence type="predicted"/>
<feature type="signal peptide" evidence="1">
    <location>
        <begin position="1"/>
        <end position="20"/>
    </location>
</feature>
<feature type="chain" id="PRO_5037830534" evidence="1">
    <location>
        <begin position="21"/>
        <end position="278"/>
    </location>
</feature>
<evidence type="ECO:0000256" key="1">
    <source>
        <dbReference type="SAM" id="SignalP"/>
    </source>
</evidence>
<evidence type="ECO:0000313" key="2">
    <source>
        <dbReference type="EMBL" id="MBM6662539.1"/>
    </source>
</evidence>